<dbReference type="OrthoDB" id="2747330at2759"/>
<evidence type="ECO:0000256" key="4">
    <source>
        <dbReference type="ARBA" id="ARBA00022801"/>
    </source>
</evidence>
<evidence type="ECO:0000313" key="10">
    <source>
        <dbReference type="Proteomes" id="UP000070501"/>
    </source>
</evidence>
<dbReference type="SUPFAM" id="SSF50630">
    <property type="entry name" value="Acid proteases"/>
    <property type="match status" value="1"/>
</dbReference>
<evidence type="ECO:0000256" key="3">
    <source>
        <dbReference type="ARBA" id="ARBA00022750"/>
    </source>
</evidence>
<dbReference type="AlphaFoldDB" id="A0A136IQ65"/>
<evidence type="ECO:0000256" key="1">
    <source>
        <dbReference type="ARBA" id="ARBA00007447"/>
    </source>
</evidence>
<accession>A0A136IQ65</accession>
<feature type="chain" id="PRO_5007292961" evidence="7">
    <location>
        <begin position="22"/>
        <end position="420"/>
    </location>
</feature>
<dbReference type="FunFam" id="2.40.70.10:FF:000024">
    <property type="entry name" value="Endothiapepsin"/>
    <property type="match status" value="1"/>
</dbReference>
<feature type="domain" description="Peptidase A1" evidence="8">
    <location>
        <begin position="105"/>
        <end position="416"/>
    </location>
</feature>
<dbReference type="STRING" id="196109.A0A136IQ65"/>
<dbReference type="Proteomes" id="UP000070501">
    <property type="component" value="Unassembled WGS sequence"/>
</dbReference>
<evidence type="ECO:0000313" key="9">
    <source>
        <dbReference type="EMBL" id="KXJ87061.1"/>
    </source>
</evidence>
<protein>
    <submittedName>
        <fullName evidence="9">Aspartic peptidase domain-containing protein</fullName>
    </submittedName>
</protein>
<dbReference type="PROSITE" id="PS00141">
    <property type="entry name" value="ASP_PROTEASE"/>
    <property type="match status" value="1"/>
</dbReference>
<keyword evidence="2 6" id="KW-0645">Protease</keyword>
<evidence type="ECO:0000256" key="5">
    <source>
        <dbReference type="PIRSR" id="PIRSR601461-1"/>
    </source>
</evidence>
<dbReference type="Pfam" id="PF00026">
    <property type="entry name" value="Asp"/>
    <property type="match status" value="1"/>
</dbReference>
<dbReference type="InterPro" id="IPR021109">
    <property type="entry name" value="Peptidase_aspartic_dom_sf"/>
</dbReference>
<dbReference type="Gene3D" id="2.40.70.10">
    <property type="entry name" value="Acid Proteases"/>
    <property type="match status" value="2"/>
</dbReference>
<dbReference type="InParanoid" id="A0A136IQ65"/>
<evidence type="ECO:0000256" key="2">
    <source>
        <dbReference type="ARBA" id="ARBA00022670"/>
    </source>
</evidence>
<organism evidence="9 10">
    <name type="scientific">Microdochium bolleyi</name>
    <dbReference type="NCBI Taxonomy" id="196109"/>
    <lineage>
        <taxon>Eukaryota</taxon>
        <taxon>Fungi</taxon>
        <taxon>Dikarya</taxon>
        <taxon>Ascomycota</taxon>
        <taxon>Pezizomycotina</taxon>
        <taxon>Sordariomycetes</taxon>
        <taxon>Xylariomycetidae</taxon>
        <taxon>Xylariales</taxon>
        <taxon>Microdochiaceae</taxon>
        <taxon>Microdochium</taxon>
    </lineage>
</organism>
<keyword evidence="4 6" id="KW-0378">Hydrolase</keyword>
<keyword evidence="7" id="KW-0732">Signal</keyword>
<proteinExistence type="inferred from homology"/>
<dbReference type="EMBL" id="KQ964264">
    <property type="protein sequence ID" value="KXJ87061.1"/>
    <property type="molecule type" value="Genomic_DNA"/>
</dbReference>
<name>A0A136IQ65_9PEZI</name>
<dbReference type="InterPro" id="IPR034163">
    <property type="entry name" value="Aspergillopepsin-like_cat_dom"/>
</dbReference>
<dbReference type="PANTHER" id="PTHR47966">
    <property type="entry name" value="BETA-SITE APP-CLEAVING ENZYME, ISOFORM A-RELATED"/>
    <property type="match status" value="1"/>
</dbReference>
<keyword evidence="10" id="KW-1185">Reference proteome</keyword>
<dbReference type="PROSITE" id="PS51767">
    <property type="entry name" value="PEPTIDASE_A1"/>
    <property type="match status" value="1"/>
</dbReference>
<feature type="signal peptide" evidence="7">
    <location>
        <begin position="1"/>
        <end position="21"/>
    </location>
</feature>
<comment type="similarity">
    <text evidence="1 6">Belongs to the peptidase A1 family.</text>
</comment>
<gene>
    <name evidence="9" type="ORF">Micbo1qcDRAFT_125175</name>
</gene>
<dbReference type="InterPro" id="IPR033121">
    <property type="entry name" value="PEPTIDASE_A1"/>
</dbReference>
<dbReference type="GO" id="GO:0006508">
    <property type="term" value="P:proteolysis"/>
    <property type="evidence" value="ECO:0007669"/>
    <property type="project" value="UniProtKB-KW"/>
</dbReference>
<dbReference type="FunFam" id="2.40.70.10:FF:000026">
    <property type="entry name" value="Endothiapepsin"/>
    <property type="match status" value="1"/>
</dbReference>
<dbReference type="InterPro" id="IPR001461">
    <property type="entry name" value="Aspartic_peptidase_A1"/>
</dbReference>
<dbReference type="PRINTS" id="PR00792">
    <property type="entry name" value="PEPSIN"/>
</dbReference>
<evidence type="ECO:0000256" key="7">
    <source>
        <dbReference type="SAM" id="SignalP"/>
    </source>
</evidence>
<feature type="active site" evidence="5">
    <location>
        <position position="123"/>
    </location>
</feature>
<evidence type="ECO:0000256" key="6">
    <source>
        <dbReference type="RuleBase" id="RU000454"/>
    </source>
</evidence>
<sequence length="420" mass="43044">MYVLTNALVAACIAQAGLVAALPPSSRIGTLAGAGAGTASVKTARKNHHNFNGALSVYNTHLKFGAAPPASLVAAVANITAADALARRDQGSVAATPIDSLDDAYDAPVQIGTPAQTLSLDFDTGSSDLWVFSSETPTSQRNGQTIYTASKSSTAKKLSGSTWRISYGDGSSSSGDVYTDTVTIGGLTVKGQAVEAAQKVSSSFTRESETDGLVGLAFSSINTVSPNQQLTFFDNAKSSLAKPLFTADLKHQATGHYNFGYIDTSAYTGALTYTAVDSSQGFWDFTSTGYQVGSGSFKSTSVSGIADTGTTLLYLPASVVSAYYAQISGSQSSSSAGGYVFPCKATAPSFTFGVGSARITIPGSYMNFGPISTGSSQCFGGIQTSDSVGINIFGDVALKAAFVVFEGGSSPRLGWASKSL</sequence>
<keyword evidence="3 6" id="KW-0064">Aspartyl protease</keyword>
<feature type="active site" evidence="5">
    <location>
        <position position="307"/>
    </location>
</feature>
<evidence type="ECO:0000259" key="8">
    <source>
        <dbReference type="PROSITE" id="PS51767"/>
    </source>
</evidence>
<reference evidence="10" key="1">
    <citation type="submission" date="2016-02" db="EMBL/GenBank/DDBJ databases">
        <title>Draft genome sequence of Microdochium bolleyi, a fungal endophyte of beachgrass.</title>
        <authorList>
            <consortium name="DOE Joint Genome Institute"/>
            <person name="David A.S."/>
            <person name="May G."/>
            <person name="Haridas S."/>
            <person name="Lim J."/>
            <person name="Wang M."/>
            <person name="Labutti K."/>
            <person name="Lipzen A."/>
            <person name="Barry K."/>
            <person name="Grigoriev I.V."/>
        </authorList>
    </citation>
    <scope>NUCLEOTIDE SEQUENCE [LARGE SCALE GENOMIC DNA]</scope>
    <source>
        <strain evidence="10">J235TASD1</strain>
    </source>
</reference>
<dbReference type="InterPro" id="IPR001969">
    <property type="entry name" value="Aspartic_peptidase_AS"/>
</dbReference>
<dbReference type="GO" id="GO:0004190">
    <property type="term" value="F:aspartic-type endopeptidase activity"/>
    <property type="evidence" value="ECO:0007669"/>
    <property type="project" value="UniProtKB-KW"/>
</dbReference>
<dbReference type="CDD" id="cd06097">
    <property type="entry name" value="Aspergillopepsin_like"/>
    <property type="match status" value="1"/>
</dbReference>
<dbReference type="PANTHER" id="PTHR47966:SF2">
    <property type="entry name" value="ASPERGILLOPEPSIN-1-RELATED"/>
    <property type="match status" value="1"/>
</dbReference>